<dbReference type="InParanoid" id="A0A0C3EZX4"/>
<evidence type="ECO:0000313" key="1">
    <source>
        <dbReference type="EMBL" id="KIM73261.1"/>
    </source>
</evidence>
<dbReference type="Proteomes" id="UP000054166">
    <property type="component" value="Unassembled WGS sequence"/>
</dbReference>
<keyword evidence="2" id="KW-1185">Reference proteome</keyword>
<dbReference type="AlphaFoldDB" id="A0A0C3EZX4"/>
<accession>A0A0C3EZX4</accession>
<evidence type="ECO:0000313" key="2">
    <source>
        <dbReference type="Proteomes" id="UP000054166"/>
    </source>
</evidence>
<dbReference type="HOGENOM" id="CLU_2414110_0_0_1"/>
<name>A0A0C3EZX4_PILCF</name>
<reference evidence="1 2" key="1">
    <citation type="submission" date="2014-04" db="EMBL/GenBank/DDBJ databases">
        <authorList>
            <consortium name="DOE Joint Genome Institute"/>
            <person name="Kuo A."/>
            <person name="Tarkka M."/>
            <person name="Buscot F."/>
            <person name="Kohler A."/>
            <person name="Nagy L.G."/>
            <person name="Floudas D."/>
            <person name="Copeland A."/>
            <person name="Barry K.W."/>
            <person name="Cichocki N."/>
            <person name="Veneault-Fourrey C."/>
            <person name="LaButti K."/>
            <person name="Lindquist E.A."/>
            <person name="Lipzen A."/>
            <person name="Lundell T."/>
            <person name="Morin E."/>
            <person name="Murat C."/>
            <person name="Sun H."/>
            <person name="Tunlid A."/>
            <person name="Henrissat B."/>
            <person name="Grigoriev I.V."/>
            <person name="Hibbett D.S."/>
            <person name="Martin F."/>
            <person name="Nordberg H.P."/>
            <person name="Cantor M.N."/>
            <person name="Hua S.X."/>
        </authorList>
    </citation>
    <scope>NUCLEOTIDE SEQUENCE [LARGE SCALE GENOMIC DNA]</scope>
    <source>
        <strain evidence="1 2">F 1598</strain>
    </source>
</reference>
<protein>
    <submittedName>
        <fullName evidence="1">Uncharacterized protein</fullName>
    </submittedName>
</protein>
<organism evidence="1 2">
    <name type="scientific">Piloderma croceum (strain F 1598)</name>
    <dbReference type="NCBI Taxonomy" id="765440"/>
    <lineage>
        <taxon>Eukaryota</taxon>
        <taxon>Fungi</taxon>
        <taxon>Dikarya</taxon>
        <taxon>Basidiomycota</taxon>
        <taxon>Agaricomycotina</taxon>
        <taxon>Agaricomycetes</taxon>
        <taxon>Agaricomycetidae</taxon>
        <taxon>Atheliales</taxon>
        <taxon>Atheliaceae</taxon>
        <taxon>Piloderma</taxon>
    </lineage>
</organism>
<sequence>MLPVCFLPDSSGATSPSPSVILDVHRASRFAYVRPRDSELSSTACSTRRNAKERLTLEQGSILVTESTSNTWNTAYIKRSSCVVTFSANSRE</sequence>
<dbReference type="EMBL" id="KN833087">
    <property type="protein sequence ID" value="KIM73261.1"/>
    <property type="molecule type" value="Genomic_DNA"/>
</dbReference>
<reference evidence="2" key="2">
    <citation type="submission" date="2015-01" db="EMBL/GenBank/DDBJ databases">
        <title>Evolutionary Origins and Diversification of the Mycorrhizal Mutualists.</title>
        <authorList>
            <consortium name="DOE Joint Genome Institute"/>
            <consortium name="Mycorrhizal Genomics Consortium"/>
            <person name="Kohler A."/>
            <person name="Kuo A."/>
            <person name="Nagy L.G."/>
            <person name="Floudas D."/>
            <person name="Copeland A."/>
            <person name="Barry K.W."/>
            <person name="Cichocki N."/>
            <person name="Veneault-Fourrey C."/>
            <person name="LaButti K."/>
            <person name="Lindquist E.A."/>
            <person name="Lipzen A."/>
            <person name="Lundell T."/>
            <person name="Morin E."/>
            <person name="Murat C."/>
            <person name="Riley R."/>
            <person name="Ohm R."/>
            <person name="Sun H."/>
            <person name="Tunlid A."/>
            <person name="Henrissat B."/>
            <person name="Grigoriev I.V."/>
            <person name="Hibbett D.S."/>
            <person name="Martin F."/>
        </authorList>
    </citation>
    <scope>NUCLEOTIDE SEQUENCE [LARGE SCALE GENOMIC DNA]</scope>
    <source>
        <strain evidence="2">F 1598</strain>
    </source>
</reference>
<gene>
    <name evidence="1" type="ORF">PILCRDRAFT_829275</name>
</gene>
<proteinExistence type="predicted"/>